<dbReference type="AlphaFoldDB" id="A0AAW4RP59"/>
<gene>
    <name evidence="1" type="ORF">Xseb_13785</name>
</gene>
<accession>A0AAW4RP59</accession>
<reference evidence="1" key="1">
    <citation type="submission" date="2015-12" db="EMBL/GenBank/DDBJ databases">
        <authorList>
            <person name="Bansal K."/>
            <person name="Midha S."/>
            <person name="Patil P.B."/>
        </authorList>
    </citation>
    <scope>NUCLEOTIDE SEQUENCE</scope>
    <source>
        <strain evidence="1">LMG867</strain>
    </source>
</reference>
<name>A0AAW4RP59_XANCI</name>
<comment type="caution">
    <text evidence="1">The sequence shown here is derived from an EMBL/GenBank/DDBJ whole genome shotgun (WGS) entry which is preliminary data.</text>
</comment>
<proteinExistence type="predicted"/>
<organism evidence="1 2">
    <name type="scientific">Xanthomonas citri pv. sesbaniae</name>
    <dbReference type="NCBI Taxonomy" id="473425"/>
    <lineage>
        <taxon>Bacteria</taxon>
        <taxon>Pseudomonadati</taxon>
        <taxon>Pseudomonadota</taxon>
        <taxon>Gammaproteobacteria</taxon>
        <taxon>Lysobacterales</taxon>
        <taxon>Lysobacteraceae</taxon>
        <taxon>Xanthomonas</taxon>
    </lineage>
</organism>
<dbReference type="EMBL" id="LOKL01000119">
    <property type="protein sequence ID" value="MBZ3925032.1"/>
    <property type="molecule type" value="Genomic_DNA"/>
</dbReference>
<evidence type="ECO:0000313" key="2">
    <source>
        <dbReference type="Proteomes" id="UP000825388"/>
    </source>
</evidence>
<dbReference type="Proteomes" id="UP000825388">
    <property type="component" value="Unassembled WGS sequence"/>
</dbReference>
<sequence>MVIAKRAAGLDVGNAGVRMCAQWALAGARDNCAHVGTSTRGELACSGTCWRTSLVATQSRPAAFQP</sequence>
<evidence type="ECO:0000313" key="1">
    <source>
        <dbReference type="EMBL" id="MBZ3925032.1"/>
    </source>
</evidence>
<protein>
    <submittedName>
        <fullName evidence="1">Uncharacterized protein</fullName>
    </submittedName>
</protein>